<evidence type="ECO:0000313" key="1">
    <source>
        <dbReference type="EMBL" id="KAF1989978.1"/>
    </source>
</evidence>
<accession>A0A6G1HAK0</accession>
<reference evidence="1" key="1">
    <citation type="journal article" date="2020" name="Stud. Mycol.">
        <title>101 Dothideomycetes genomes: a test case for predicting lifestyles and emergence of pathogens.</title>
        <authorList>
            <person name="Haridas S."/>
            <person name="Albert R."/>
            <person name="Binder M."/>
            <person name="Bloem J."/>
            <person name="Labutti K."/>
            <person name="Salamov A."/>
            <person name="Andreopoulos B."/>
            <person name="Baker S."/>
            <person name="Barry K."/>
            <person name="Bills G."/>
            <person name="Bluhm B."/>
            <person name="Cannon C."/>
            <person name="Castanera R."/>
            <person name="Culley D."/>
            <person name="Daum C."/>
            <person name="Ezra D."/>
            <person name="Gonzalez J."/>
            <person name="Henrissat B."/>
            <person name="Kuo A."/>
            <person name="Liang C."/>
            <person name="Lipzen A."/>
            <person name="Lutzoni F."/>
            <person name="Magnuson J."/>
            <person name="Mondo S."/>
            <person name="Nolan M."/>
            <person name="Ohm R."/>
            <person name="Pangilinan J."/>
            <person name="Park H.-J."/>
            <person name="Ramirez L."/>
            <person name="Alfaro M."/>
            <person name="Sun H."/>
            <person name="Tritt A."/>
            <person name="Yoshinaga Y."/>
            <person name="Zwiers L.-H."/>
            <person name="Turgeon B."/>
            <person name="Goodwin S."/>
            <person name="Spatafora J."/>
            <person name="Crous P."/>
            <person name="Grigoriev I."/>
        </authorList>
    </citation>
    <scope>NUCLEOTIDE SEQUENCE</scope>
    <source>
        <strain evidence="1">CBS 113979</strain>
    </source>
</reference>
<organism evidence="1 2">
    <name type="scientific">Aulographum hederae CBS 113979</name>
    <dbReference type="NCBI Taxonomy" id="1176131"/>
    <lineage>
        <taxon>Eukaryota</taxon>
        <taxon>Fungi</taxon>
        <taxon>Dikarya</taxon>
        <taxon>Ascomycota</taxon>
        <taxon>Pezizomycotina</taxon>
        <taxon>Dothideomycetes</taxon>
        <taxon>Pleosporomycetidae</taxon>
        <taxon>Aulographales</taxon>
        <taxon>Aulographaceae</taxon>
    </lineage>
</organism>
<sequence length="155" mass="17015">MASFRNCSGLPSLSTISIGGVAKYGFSLLVEEVCVPTFLLIFHLPIVDGHNPHVPRVKSASKEAFGSQLPTLSWRPSPSEVHIHTTSPSSTYLPNQPRQARHGTIISHFFRSPLSRIKQKSQDAKRSLKLCFAVFAKILVPISRRCHGAAGRTVD</sequence>
<dbReference type="AlphaFoldDB" id="A0A6G1HAK0"/>
<evidence type="ECO:0000313" key="2">
    <source>
        <dbReference type="Proteomes" id="UP000800041"/>
    </source>
</evidence>
<keyword evidence="2" id="KW-1185">Reference proteome</keyword>
<proteinExistence type="predicted"/>
<name>A0A6G1HAK0_9PEZI</name>
<dbReference type="EMBL" id="ML977143">
    <property type="protein sequence ID" value="KAF1989978.1"/>
    <property type="molecule type" value="Genomic_DNA"/>
</dbReference>
<dbReference type="Proteomes" id="UP000800041">
    <property type="component" value="Unassembled WGS sequence"/>
</dbReference>
<gene>
    <name evidence="1" type="ORF">K402DRAFT_390308</name>
</gene>
<protein>
    <submittedName>
        <fullName evidence="1">Uncharacterized protein</fullName>
    </submittedName>
</protein>